<dbReference type="EMBL" id="ML995487">
    <property type="protein sequence ID" value="KAF2141348.1"/>
    <property type="molecule type" value="Genomic_DNA"/>
</dbReference>
<feature type="region of interest" description="Disordered" evidence="2">
    <location>
        <begin position="1000"/>
        <end position="1068"/>
    </location>
</feature>
<evidence type="ECO:0000313" key="4">
    <source>
        <dbReference type="Proteomes" id="UP000799438"/>
    </source>
</evidence>
<proteinExistence type="predicted"/>
<accession>A0A6A6BCL8</accession>
<feature type="region of interest" description="Disordered" evidence="2">
    <location>
        <begin position="1110"/>
        <end position="1134"/>
    </location>
</feature>
<feature type="compositionally biased region" description="Pro residues" evidence="2">
    <location>
        <begin position="961"/>
        <end position="972"/>
    </location>
</feature>
<organism evidence="3 4">
    <name type="scientific">Aplosporella prunicola CBS 121167</name>
    <dbReference type="NCBI Taxonomy" id="1176127"/>
    <lineage>
        <taxon>Eukaryota</taxon>
        <taxon>Fungi</taxon>
        <taxon>Dikarya</taxon>
        <taxon>Ascomycota</taxon>
        <taxon>Pezizomycotina</taxon>
        <taxon>Dothideomycetes</taxon>
        <taxon>Dothideomycetes incertae sedis</taxon>
        <taxon>Botryosphaeriales</taxon>
        <taxon>Aplosporellaceae</taxon>
        <taxon>Aplosporella</taxon>
    </lineage>
</organism>
<feature type="compositionally biased region" description="Low complexity" evidence="2">
    <location>
        <begin position="154"/>
        <end position="164"/>
    </location>
</feature>
<feature type="coiled-coil region" evidence="1">
    <location>
        <begin position="633"/>
        <end position="744"/>
    </location>
</feature>
<feature type="compositionally biased region" description="Polar residues" evidence="2">
    <location>
        <begin position="1000"/>
        <end position="1015"/>
    </location>
</feature>
<dbReference type="AlphaFoldDB" id="A0A6A6BCL8"/>
<dbReference type="Proteomes" id="UP000799438">
    <property type="component" value="Unassembled WGS sequence"/>
</dbReference>
<feature type="region of interest" description="Disordered" evidence="2">
    <location>
        <begin position="150"/>
        <end position="192"/>
    </location>
</feature>
<feature type="compositionally biased region" description="Low complexity" evidence="2">
    <location>
        <begin position="1023"/>
        <end position="1041"/>
    </location>
</feature>
<dbReference type="Gene3D" id="1.20.5.340">
    <property type="match status" value="1"/>
</dbReference>
<dbReference type="GeneID" id="54301699"/>
<dbReference type="SUPFAM" id="SSF57997">
    <property type="entry name" value="Tropomyosin"/>
    <property type="match status" value="2"/>
</dbReference>
<feature type="region of interest" description="Disordered" evidence="2">
    <location>
        <begin position="527"/>
        <end position="546"/>
    </location>
</feature>
<feature type="region of interest" description="Disordered" evidence="2">
    <location>
        <begin position="1"/>
        <end position="25"/>
    </location>
</feature>
<protein>
    <submittedName>
        <fullName evidence="3">Uncharacterized protein</fullName>
    </submittedName>
</protein>
<gene>
    <name evidence="3" type="ORF">K452DRAFT_318985</name>
</gene>
<evidence type="ECO:0000313" key="3">
    <source>
        <dbReference type="EMBL" id="KAF2141348.1"/>
    </source>
</evidence>
<feature type="compositionally biased region" description="Pro residues" evidence="2">
    <location>
        <begin position="165"/>
        <end position="176"/>
    </location>
</feature>
<dbReference type="RefSeq" id="XP_033397061.1">
    <property type="nucleotide sequence ID" value="XM_033544203.1"/>
</dbReference>
<dbReference type="Gene3D" id="1.10.287.1490">
    <property type="match status" value="2"/>
</dbReference>
<sequence>MNNSAVSFSLFPPPSPPQQQRGDRLVPLHPAPSVSTLGHLGLVKGQRDGYRSELKLHESAAVQTKQHVSALRKLAFRLAVNISLKETKIAQSARTLAQSRNNSYIHSRKHESRIAELQKTLALHEQRNKDLLKNLEQAAQLTIHAKANRLSQFGPSLPTPTGRPLSPPLSPPPSPPRRISSITPQTHARRPSQDVIADLVEVRTANEHLIKAKKESDHALLLCRTRITALQEDCQQSEDNFRALSKDKTSLQDLLEEYKARVEGLEAEKTRLEGELKITQEKLAASTKSEGSLLAELKVHKERIAALENECQQSRGRISELEESWSSVEEDLSECKQELKSLEKERIALQVELQSARKDLAISERSQSQLQSSIASKEATITELRKELETSQTNVDALNKTITHFEDATRELSSIISDAGGSMAILEKQLDAAVATKTAMEKDIRDVTKSKETIEESLKSAIEAKTSQNWEFQEMENSKNRMQQELQRTRSKLEQSTNSEKSLKEQIQGLVKSRRELQDQLREALRTLDEEERKNPQAAQELEKLRTSRNDLEYSLRELKHQTGDLRDELRTTQSQLASAEKSKADLMASFEASRGDIRKLRLSRARAESNLSTALKSRASLEASAIANRTRILVAETNEVNLQAKLSAAEDEVELLRRTVQDAKHSEVKLEARIAVAEEELEAVKSANAHLESFLGDAAAGMGESNAKLDAAEKSKAQYQKKLSATEEQIRQLQETNTSLFSEIEQKDHDIKELRTQGSTLSAEIRSKDKWINDLQRTNSNFAEGVEAVEYELRILRDTKAAFEYVVRTLKDKVPDLEILDEWCLPPGPEKPLPSRPRLGRKSTSESVERPPTAASYRSNDEELETWAHEVERVRMLREETVFQLKDLHKSEAALRRNLKASEAELQRLGHHSAQATPPPPKRSFVQKAFRIFQWSPSHKSKSWAERRRPNLAPRAYTEPPLPAIPPPSPQPASATSLQDTNNAVDDGVGVWDMETRTWTTPGGVASRSQQHTPARTPLPSSPTGSQRSQRSGRPSFGSRDSQSPNHSLGKPPGTSPGPTDRKNSHAFHFGFRPATARSASVTSGMTGLSSGNNSTGVPAVPPVPPVHHVSGPGSFDAEKKTWGSRFKKGMGL</sequence>
<keyword evidence="1" id="KW-0175">Coiled coil</keyword>
<evidence type="ECO:0000256" key="1">
    <source>
        <dbReference type="SAM" id="Coils"/>
    </source>
</evidence>
<keyword evidence="4" id="KW-1185">Reference proteome</keyword>
<feature type="region of interest" description="Disordered" evidence="2">
    <location>
        <begin position="955"/>
        <end position="988"/>
    </location>
</feature>
<feature type="region of interest" description="Disordered" evidence="2">
    <location>
        <begin position="825"/>
        <end position="862"/>
    </location>
</feature>
<dbReference type="PANTHER" id="PTHR23159">
    <property type="entry name" value="CENTROSOMAL PROTEIN 2"/>
    <property type="match status" value="1"/>
</dbReference>
<dbReference type="PANTHER" id="PTHR23159:SF60">
    <property type="entry name" value="SPINDLE ASSEMBLY ABNORMAL PROTEIN 4"/>
    <property type="match status" value="1"/>
</dbReference>
<name>A0A6A6BCL8_9PEZI</name>
<feature type="coiled-coil region" evidence="1">
    <location>
        <begin position="107"/>
        <end position="141"/>
    </location>
</feature>
<feature type="compositionally biased region" description="Pro residues" evidence="2">
    <location>
        <begin position="827"/>
        <end position="836"/>
    </location>
</feature>
<feature type="coiled-coil region" evidence="1">
    <location>
        <begin position="227"/>
        <end position="443"/>
    </location>
</feature>
<reference evidence="3" key="1">
    <citation type="journal article" date="2020" name="Stud. Mycol.">
        <title>101 Dothideomycetes genomes: a test case for predicting lifestyles and emergence of pathogens.</title>
        <authorList>
            <person name="Haridas S."/>
            <person name="Albert R."/>
            <person name="Binder M."/>
            <person name="Bloem J."/>
            <person name="Labutti K."/>
            <person name="Salamov A."/>
            <person name="Andreopoulos B."/>
            <person name="Baker S."/>
            <person name="Barry K."/>
            <person name="Bills G."/>
            <person name="Bluhm B."/>
            <person name="Cannon C."/>
            <person name="Castanera R."/>
            <person name="Culley D."/>
            <person name="Daum C."/>
            <person name="Ezra D."/>
            <person name="Gonzalez J."/>
            <person name="Henrissat B."/>
            <person name="Kuo A."/>
            <person name="Liang C."/>
            <person name="Lipzen A."/>
            <person name="Lutzoni F."/>
            <person name="Magnuson J."/>
            <person name="Mondo S."/>
            <person name="Nolan M."/>
            <person name="Ohm R."/>
            <person name="Pangilinan J."/>
            <person name="Park H.-J."/>
            <person name="Ramirez L."/>
            <person name="Alfaro M."/>
            <person name="Sun H."/>
            <person name="Tritt A."/>
            <person name="Yoshinaga Y."/>
            <person name="Zwiers L.-H."/>
            <person name="Turgeon B."/>
            <person name="Goodwin S."/>
            <person name="Spatafora J."/>
            <person name="Crous P."/>
            <person name="Grigoriev I."/>
        </authorList>
    </citation>
    <scope>NUCLEOTIDE SEQUENCE</scope>
    <source>
        <strain evidence="3">CBS 121167</strain>
    </source>
</reference>
<evidence type="ECO:0000256" key="2">
    <source>
        <dbReference type="SAM" id="MobiDB-lite"/>
    </source>
</evidence>
<dbReference type="OrthoDB" id="10255522at2759"/>